<comment type="caution">
    <text evidence="2">The sequence shown here is derived from an EMBL/GenBank/DDBJ whole genome shotgun (WGS) entry which is preliminary data.</text>
</comment>
<feature type="domain" description="IraD/Gp25-like" evidence="1">
    <location>
        <begin position="13"/>
        <end position="92"/>
    </location>
</feature>
<proteinExistence type="predicted"/>
<dbReference type="EMBL" id="QZCW01000001">
    <property type="protein sequence ID" value="MCW5320547.1"/>
    <property type="molecule type" value="Genomic_DNA"/>
</dbReference>
<reference evidence="3" key="1">
    <citation type="submission" date="2023-07" db="EMBL/GenBank/DDBJ databases">
        <title>Verminephrobacter genomes.</title>
        <authorList>
            <person name="Lund M.B."/>
        </authorList>
    </citation>
    <scope>NUCLEOTIDE SEQUENCE [LARGE SCALE GENOMIC DNA]</scope>
    <source>
        <strain evidence="3">AtM5-05</strain>
    </source>
</reference>
<dbReference type="InterPro" id="IPR007048">
    <property type="entry name" value="IraD/Gp25-like"/>
</dbReference>
<evidence type="ECO:0000259" key="1">
    <source>
        <dbReference type="Pfam" id="PF04965"/>
    </source>
</evidence>
<name>A0ABT3KQE9_9BURK</name>
<dbReference type="SUPFAM" id="SSF160719">
    <property type="entry name" value="gpW/gp25-like"/>
    <property type="match status" value="1"/>
</dbReference>
<accession>A0ABT3KQE9</accession>
<evidence type="ECO:0000313" key="3">
    <source>
        <dbReference type="Proteomes" id="UP001208935"/>
    </source>
</evidence>
<dbReference type="RefSeq" id="WP_265281257.1">
    <property type="nucleotide sequence ID" value="NZ_QZCW01000001.1"/>
</dbReference>
<sequence length="120" mass="13192">MNRINGRAITGIDHLRQSVADILTTPIGSRVMRREYGALLYELLDHPDNAATRVRIFSAVASALMRWEPRLRLSQIRFTRTAPGRAEITLDGLYLQPTNKTPQVLSLSVPVGLGAVNAAA</sequence>
<gene>
    <name evidence="2" type="ORF">D5039_04925</name>
</gene>
<protein>
    <recommendedName>
        <fullName evidence="1">IraD/Gp25-like domain-containing protein</fullName>
    </recommendedName>
</protein>
<keyword evidence="3" id="KW-1185">Reference proteome</keyword>
<dbReference type="Proteomes" id="UP001208935">
    <property type="component" value="Unassembled WGS sequence"/>
</dbReference>
<organism evidence="2 3">
    <name type="scientific">Verminephrobacter aporrectodeae subsp. tuberculatae</name>
    <dbReference type="NCBI Taxonomy" id="1110392"/>
    <lineage>
        <taxon>Bacteria</taxon>
        <taxon>Pseudomonadati</taxon>
        <taxon>Pseudomonadota</taxon>
        <taxon>Betaproteobacteria</taxon>
        <taxon>Burkholderiales</taxon>
        <taxon>Comamonadaceae</taxon>
        <taxon>Verminephrobacter</taxon>
    </lineage>
</organism>
<dbReference type="Pfam" id="PF04965">
    <property type="entry name" value="GPW_gp25"/>
    <property type="match status" value="1"/>
</dbReference>
<evidence type="ECO:0000313" key="2">
    <source>
        <dbReference type="EMBL" id="MCW5320547.1"/>
    </source>
</evidence>
<dbReference type="Gene3D" id="3.10.450.40">
    <property type="match status" value="1"/>
</dbReference>